<name>A0A6A6U997_9PEZI</name>
<organism evidence="2 3">
    <name type="scientific">Microthyrium microscopicum</name>
    <dbReference type="NCBI Taxonomy" id="703497"/>
    <lineage>
        <taxon>Eukaryota</taxon>
        <taxon>Fungi</taxon>
        <taxon>Dikarya</taxon>
        <taxon>Ascomycota</taxon>
        <taxon>Pezizomycotina</taxon>
        <taxon>Dothideomycetes</taxon>
        <taxon>Dothideomycetes incertae sedis</taxon>
        <taxon>Microthyriales</taxon>
        <taxon>Microthyriaceae</taxon>
        <taxon>Microthyrium</taxon>
    </lineage>
</organism>
<protein>
    <submittedName>
        <fullName evidence="2">Uncharacterized protein</fullName>
    </submittedName>
</protein>
<reference evidence="2" key="1">
    <citation type="journal article" date="2020" name="Stud. Mycol.">
        <title>101 Dothideomycetes genomes: a test case for predicting lifestyles and emergence of pathogens.</title>
        <authorList>
            <person name="Haridas S."/>
            <person name="Albert R."/>
            <person name="Binder M."/>
            <person name="Bloem J."/>
            <person name="Labutti K."/>
            <person name="Salamov A."/>
            <person name="Andreopoulos B."/>
            <person name="Baker S."/>
            <person name="Barry K."/>
            <person name="Bills G."/>
            <person name="Bluhm B."/>
            <person name="Cannon C."/>
            <person name="Castanera R."/>
            <person name="Culley D."/>
            <person name="Daum C."/>
            <person name="Ezra D."/>
            <person name="Gonzalez J."/>
            <person name="Henrissat B."/>
            <person name="Kuo A."/>
            <person name="Liang C."/>
            <person name="Lipzen A."/>
            <person name="Lutzoni F."/>
            <person name="Magnuson J."/>
            <person name="Mondo S."/>
            <person name="Nolan M."/>
            <person name="Ohm R."/>
            <person name="Pangilinan J."/>
            <person name="Park H.-J."/>
            <person name="Ramirez L."/>
            <person name="Alfaro M."/>
            <person name="Sun H."/>
            <person name="Tritt A."/>
            <person name="Yoshinaga Y."/>
            <person name="Zwiers L.-H."/>
            <person name="Turgeon B."/>
            <person name="Goodwin S."/>
            <person name="Spatafora J."/>
            <person name="Crous P."/>
            <person name="Grigoriev I."/>
        </authorList>
    </citation>
    <scope>NUCLEOTIDE SEQUENCE</scope>
    <source>
        <strain evidence="2">CBS 115976</strain>
    </source>
</reference>
<dbReference type="Proteomes" id="UP000799302">
    <property type="component" value="Unassembled WGS sequence"/>
</dbReference>
<keyword evidence="3" id="KW-1185">Reference proteome</keyword>
<evidence type="ECO:0000313" key="2">
    <source>
        <dbReference type="EMBL" id="KAF2668845.1"/>
    </source>
</evidence>
<feature type="region of interest" description="Disordered" evidence="1">
    <location>
        <begin position="1"/>
        <end position="27"/>
    </location>
</feature>
<accession>A0A6A6U997</accession>
<gene>
    <name evidence="2" type="ORF">BT63DRAFT_426107</name>
</gene>
<evidence type="ECO:0000256" key="1">
    <source>
        <dbReference type="SAM" id="MobiDB-lite"/>
    </source>
</evidence>
<sequence>MEKNDKSMTDLEAAQYDNSDVDSGEIKHEPGLGGWLRRVLLTVETKGIERVTDEDRKENTTKVWHACTFW</sequence>
<dbReference type="EMBL" id="MU004236">
    <property type="protein sequence ID" value="KAF2668845.1"/>
    <property type="molecule type" value="Genomic_DNA"/>
</dbReference>
<dbReference type="AlphaFoldDB" id="A0A6A6U997"/>
<evidence type="ECO:0000313" key="3">
    <source>
        <dbReference type="Proteomes" id="UP000799302"/>
    </source>
</evidence>
<proteinExistence type="predicted"/>